<evidence type="ECO:0000313" key="2">
    <source>
        <dbReference type="Proteomes" id="UP000076798"/>
    </source>
</evidence>
<dbReference type="AlphaFoldDB" id="A0A166A6V0"/>
<dbReference type="Proteomes" id="UP000076798">
    <property type="component" value="Unassembled WGS sequence"/>
</dbReference>
<evidence type="ECO:0000313" key="1">
    <source>
        <dbReference type="EMBL" id="KZT35020.1"/>
    </source>
</evidence>
<gene>
    <name evidence="1" type="ORF">SISSUDRAFT_1052037</name>
</gene>
<protein>
    <submittedName>
        <fullName evidence="1">Uncharacterized protein</fullName>
    </submittedName>
</protein>
<sequence>MEAETRSLSSKSQREAEEAWEQFIYLATRDVYLAFWKLSTGHDEVVQASPPQYVFISSPDDLEANMQLWSSKSGLLVDETDVSRRYTRALPHLERLISLILKELESDDASHKPYRSLSYRDIIFPEYEDGIIRTTYFAQGDQVNEYLCLPRSSDVLLGEKHWSWWNYMFRRQPLIFERCHEPGPVQELLFCLMLCAPGWSEIRYTPPYPSKRYGIICEGMPPRAWLKQRRGHILEFLTEQEYKLLLRNVTSKERVEYLVVNSKSKVVVRC</sequence>
<reference evidence="1 2" key="1">
    <citation type="journal article" date="2016" name="Mol. Biol. Evol.">
        <title>Comparative Genomics of Early-Diverging Mushroom-Forming Fungi Provides Insights into the Origins of Lignocellulose Decay Capabilities.</title>
        <authorList>
            <person name="Nagy L.G."/>
            <person name="Riley R."/>
            <person name="Tritt A."/>
            <person name="Adam C."/>
            <person name="Daum C."/>
            <person name="Floudas D."/>
            <person name="Sun H."/>
            <person name="Yadav J.S."/>
            <person name="Pangilinan J."/>
            <person name="Larsson K.H."/>
            <person name="Matsuura K."/>
            <person name="Barry K."/>
            <person name="Labutti K."/>
            <person name="Kuo R."/>
            <person name="Ohm R.A."/>
            <person name="Bhattacharya S.S."/>
            <person name="Shirouzu T."/>
            <person name="Yoshinaga Y."/>
            <person name="Martin F.M."/>
            <person name="Grigoriev I.V."/>
            <person name="Hibbett D.S."/>
        </authorList>
    </citation>
    <scope>NUCLEOTIDE SEQUENCE [LARGE SCALE GENOMIC DNA]</scope>
    <source>
        <strain evidence="1 2">HHB10207 ss-3</strain>
    </source>
</reference>
<accession>A0A166A6V0</accession>
<organism evidence="1 2">
    <name type="scientific">Sistotremastrum suecicum HHB10207 ss-3</name>
    <dbReference type="NCBI Taxonomy" id="1314776"/>
    <lineage>
        <taxon>Eukaryota</taxon>
        <taxon>Fungi</taxon>
        <taxon>Dikarya</taxon>
        <taxon>Basidiomycota</taxon>
        <taxon>Agaricomycotina</taxon>
        <taxon>Agaricomycetes</taxon>
        <taxon>Sistotremastrales</taxon>
        <taxon>Sistotremastraceae</taxon>
        <taxon>Sistotremastrum</taxon>
    </lineage>
</organism>
<name>A0A166A6V0_9AGAM</name>
<proteinExistence type="predicted"/>
<keyword evidence="2" id="KW-1185">Reference proteome</keyword>
<dbReference type="EMBL" id="KV428156">
    <property type="protein sequence ID" value="KZT35020.1"/>
    <property type="molecule type" value="Genomic_DNA"/>
</dbReference>